<keyword evidence="19" id="KW-1185">Reference proteome</keyword>
<evidence type="ECO:0000256" key="3">
    <source>
        <dbReference type="ARBA" id="ARBA00022452"/>
    </source>
</evidence>
<evidence type="ECO:0000313" key="19">
    <source>
        <dbReference type="Proteomes" id="UP001623008"/>
    </source>
</evidence>
<comment type="subcellular location">
    <subcellularLocation>
        <location evidence="1 12">Cell outer membrane</location>
        <topology evidence="1 12">Multi-pass membrane protein</topology>
    </subcellularLocation>
</comment>
<organism evidence="18 19">
    <name type="scientific">Pseudomonas pergaminensis</name>
    <dbReference type="NCBI Taxonomy" id="2853159"/>
    <lineage>
        <taxon>Bacteria</taxon>
        <taxon>Pseudomonadati</taxon>
        <taxon>Pseudomonadota</taxon>
        <taxon>Gammaproteobacteria</taxon>
        <taxon>Pseudomonadales</taxon>
        <taxon>Pseudomonadaceae</taxon>
        <taxon>Pseudomonas</taxon>
    </lineage>
</organism>
<comment type="caution">
    <text evidence="18">The sequence shown here is derived from an EMBL/GenBank/DDBJ whole genome shotgun (WGS) entry which is preliminary data.</text>
</comment>
<dbReference type="Pfam" id="PF00593">
    <property type="entry name" value="TonB_dep_Rec_b-barrel"/>
    <property type="match status" value="1"/>
</dbReference>
<feature type="domain" description="TonB-dependent receptor-like beta-barrel" evidence="16">
    <location>
        <begin position="251"/>
        <end position="715"/>
    </location>
</feature>
<keyword evidence="7" id="KW-0408">Iron</keyword>
<evidence type="ECO:0000259" key="16">
    <source>
        <dbReference type="Pfam" id="PF00593"/>
    </source>
</evidence>
<evidence type="ECO:0000256" key="14">
    <source>
        <dbReference type="RuleBase" id="RU003357"/>
    </source>
</evidence>
<dbReference type="InterPro" id="IPR037066">
    <property type="entry name" value="Plug_dom_sf"/>
</dbReference>
<keyword evidence="2 12" id="KW-0813">Transport</keyword>
<dbReference type="PROSITE" id="PS52016">
    <property type="entry name" value="TONB_DEPENDENT_REC_3"/>
    <property type="match status" value="1"/>
</dbReference>
<evidence type="ECO:0000256" key="6">
    <source>
        <dbReference type="ARBA" id="ARBA00022729"/>
    </source>
</evidence>
<dbReference type="CDD" id="cd01347">
    <property type="entry name" value="ligand_gated_channel"/>
    <property type="match status" value="1"/>
</dbReference>
<evidence type="ECO:0000256" key="2">
    <source>
        <dbReference type="ARBA" id="ARBA00022448"/>
    </source>
</evidence>
<dbReference type="Pfam" id="PF07715">
    <property type="entry name" value="Plug"/>
    <property type="match status" value="1"/>
</dbReference>
<evidence type="ECO:0000256" key="4">
    <source>
        <dbReference type="ARBA" id="ARBA00022496"/>
    </source>
</evidence>
<gene>
    <name evidence="18" type="ORF">ACJEBJ_27015</name>
</gene>
<evidence type="ECO:0000256" key="12">
    <source>
        <dbReference type="PROSITE-ProRule" id="PRU01360"/>
    </source>
</evidence>
<keyword evidence="11 12" id="KW-0998">Cell outer membrane</keyword>
<evidence type="ECO:0000256" key="9">
    <source>
        <dbReference type="ARBA" id="ARBA00023077"/>
    </source>
</evidence>
<name>A0ABW8R7A1_9PSED</name>
<keyword evidence="8" id="KW-0406">Ion transport</keyword>
<keyword evidence="6 15" id="KW-0732">Signal</keyword>
<keyword evidence="10 12" id="KW-0472">Membrane</keyword>
<evidence type="ECO:0000256" key="11">
    <source>
        <dbReference type="ARBA" id="ARBA00023237"/>
    </source>
</evidence>
<dbReference type="PROSITE" id="PS01156">
    <property type="entry name" value="TONB_DEPENDENT_REC_2"/>
    <property type="match status" value="1"/>
</dbReference>
<proteinExistence type="inferred from homology"/>
<evidence type="ECO:0000256" key="15">
    <source>
        <dbReference type="SAM" id="SignalP"/>
    </source>
</evidence>
<dbReference type="InterPro" id="IPR036942">
    <property type="entry name" value="Beta-barrel_TonB_sf"/>
</dbReference>
<evidence type="ECO:0000256" key="10">
    <source>
        <dbReference type="ARBA" id="ARBA00023136"/>
    </source>
</evidence>
<dbReference type="InterPro" id="IPR012910">
    <property type="entry name" value="Plug_dom"/>
</dbReference>
<dbReference type="InterPro" id="IPR039426">
    <property type="entry name" value="TonB-dep_rcpt-like"/>
</dbReference>
<dbReference type="PANTHER" id="PTHR32552:SF89">
    <property type="entry name" value="CATECHOLATE SIDEROPHORE RECEPTOR FIU"/>
    <property type="match status" value="1"/>
</dbReference>
<feature type="short sequence motif" description="TonB C-terminal box" evidence="13">
    <location>
        <begin position="743"/>
        <end position="760"/>
    </location>
</feature>
<dbReference type="Gene3D" id="2.40.170.20">
    <property type="entry name" value="TonB-dependent receptor, beta-barrel domain"/>
    <property type="match status" value="1"/>
</dbReference>
<dbReference type="SUPFAM" id="SSF56935">
    <property type="entry name" value="Porins"/>
    <property type="match status" value="1"/>
</dbReference>
<keyword evidence="5 12" id="KW-0812">Transmembrane</keyword>
<evidence type="ECO:0000256" key="5">
    <source>
        <dbReference type="ARBA" id="ARBA00022692"/>
    </source>
</evidence>
<dbReference type="RefSeq" id="WP_406599657.1">
    <property type="nucleotide sequence ID" value="NZ_JBJHQF010000068.1"/>
</dbReference>
<evidence type="ECO:0000256" key="1">
    <source>
        <dbReference type="ARBA" id="ARBA00004571"/>
    </source>
</evidence>
<dbReference type="InterPro" id="IPR000531">
    <property type="entry name" value="Beta-barrel_TonB"/>
</dbReference>
<dbReference type="EMBL" id="JBJHQF010000068">
    <property type="protein sequence ID" value="MFK9007784.1"/>
    <property type="molecule type" value="Genomic_DNA"/>
</dbReference>
<feature type="chain" id="PRO_5045105843" evidence="15">
    <location>
        <begin position="23"/>
        <end position="760"/>
    </location>
</feature>
<evidence type="ECO:0000259" key="17">
    <source>
        <dbReference type="Pfam" id="PF07715"/>
    </source>
</evidence>
<dbReference type="Proteomes" id="UP001623008">
    <property type="component" value="Unassembled WGS sequence"/>
</dbReference>
<feature type="signal peptide" evidence="15">
    <location>
        <begin position="1"/>
        <end position="22"/>
    </location>
</feature>
<accession>A0ABW8R7A1</accession>
<keyword evidence="18" id="KW-0675">Receptor</keyword>
<dbReference type="Gene3D" id="2.170.130.10">
    <property type="entry name" value="TonB-dependent receptor, plug domain"/>
    <property type="match status" value="1"/>
</dbReference>
<reference evidence="18 19" key="1">
    <citation type="submission" date="2024-11" db="EMBL/GenBank/DDBJ databases">
        <authorList>
            <person name="Lucas J.A."/>
        </authorList>
    </citation>
    <scope>NUCLEOTIDE SEQUENCE [LARGE SCALE GENOMIC DNA]</scope>
    <source>
        <strain evidence="18 19">Z 7.15</strain>
    </source>
</reference>
<keyword evidence="3 12" id="KW-1134">Transmembrane beta strand</keyword>
<dbReference type="PANTHER" id="PTHR32552">
    <property type="entry name" value="FERRICHROME IRON RECEPTOR-RELATED"/>
    <property type="match status" value="1"/>
</dbReference>
<protein>
    <submittedName>
        <fullName evidence="18">TonB-dependent receptor</fullName>
    </submittedName>
</protein>
<evidence type="ECO:0000256" key="7">
    <source>
        <dbReference type="ARBA" id="ARBA00023004"/>
    </source>
</evidence>
<dbReference type="InterPro" id="IPR010917">
    <property type="entry name" value="TonB_rcpt_CS"/>
</dbReference>
<keyword evidence="9 14" id="KW-0798">TonB box</keyword>
<feature type="domain" description="TonB-dependent receptor plug" evidence="17">
    <location>
        <begin position="50"/>
        <end position="147"/>
    </location>
</feature>
<comment type="similarity">
    <text evidence="12 14">Belongs to the TonB-dependent receptor family.</text>
</comment>
<evidence type="ECO:0000256" key="13">
    <source>
        <dbReference type="PROSITE-ProRule" id="PRU10144"/>
    </source>
</evidence>
<evidence type="ECO:0000256" key="8">
    <source>
        <dbReference type="ARBA" id="ARBA00023065"/>
    </source>
</evidence>
<sequence length="760" mass="83442">MRFTRIHLALVAASMGHGMVMADTSDSDVGTIGVQGKATAGGGYMVQEESIKGRSTVTKEALDKQTATGNAVDKLKYTPGLNISSEDATGLSGFRFTMRGLNSDQVGMSVDGMPINDSGNYALYSNLLGDPENIEQIFVTQGSAEADGPHIGSSGGNIGIVTIRPTKETGAFVKQIMGSNATRKTFARLNTGEINGLSNWLSASHTEGQMWRGSGAVRADKVEWNSFFDAGDGNTANLILKYHEQDNNSYSQLTKAQYQQNGRKYDPYPATPTVGSNGKYNSYYALAQNPFQTFTAVLNTQFKLADNLALSVIPYYYWGNGSGVGSSSYALNRGSNQGGVFDLGNLPTGAQYNADGTPNSGVYYRPSRTQTWRPGITTKLNWDLGDHSVQVGYWYERARQSQTQPFIPLKASGKPVDTWPDSNDAVVDANGNTIQGRDRFTVTPAQKVWAQDTWYINPDWTLVAGLAYMNVKRDGTNHGSLTEQAEKRNQTYNKLLPNVGLKYQLDERDQLFYSLSRNMRIPQNYVLYDKGAGSIDAKPETSWNHELGWRYTDDDMTVAATLFYMQFKDRQVSSRDINGDFADINAGSVNNSGLELEWSGLLPNHFNYYTSYTYTKAEQQDDLTVYNAGKAILLPTSGKQFANVPKNMLAANIGYDDGRFYGTFGGKYTSKLYGDLTNDEAISGRTVFNAGAGIYLPVDKKVVKDATLRLNVDNLFDKKYLDGVYTTKTNAATYGGFRDGDPAYIVGLERTVTVSLEANF</sequence>
<keyword evidence="4" id="KW-0410">Iron transport</keyword>
<evidence type="ECO:0000313" key="18">
    <source>
        <dbReference type="EMBL" id="MFK9007784.1"/>
    </source>
</evidence>